<accession>A0ABR7SZR0</accession>
<dbReference type="PROSITE" id="PS50042">
    <property type="entry name" value="CNMP_BINDING_3"/>
    <property type="match status" value="1"/>
</dbReference>
<dbReference type="RefSeq" id="WP_188039148.1">
    <property type="nucleotide sequence ID" value="NZ_JACVHF010000003.1"/>
</dbReference>
<keyword evidence="3" id="KW-1185">Reference proteome</keyword>
<dbReference type="InterPro" id="IPR018490">
    <property type="entry name" value="cNMP-bd_dom_sf"/>
</dbReference>
<dbReference type="Proteomes" id="UP000617402">
    <property type="component" value="Unassembled WGS sequence"/>
</dbReference>
<gene>
    <name evidence="2" type="ORF">H1S01_05840</name>
</gene>
<dbReference type="SUPFAM" id="SSF51206">
    <property type="entry name" value="cAMP-binding domain-like"/>
    <property type="match status" value="1"/>
</dbReference>
<feature type="domain" description="Cyclic nucleotide-binding" evidence="1">
    <location>
        <begin position="8"/>
        <end position="48"/>
    </location>
</feature>
<protein>
    <recommendedName>
        <fullName evidence="1">Cyclic nucleotide-binding domain-containing protein</fullName>
    </recommendedName>
</protein>
<evidence type="ECO:0000259" key="1">
    <source>
        <dbReference type="PROSITE" id="PS50042"/>
    </source>
</evidence>
<dbReference type="InterPro" id="IPR000595">
    <property type="entry name" value="cNMP-bd_dom"/>
</dbReference>
<evidence type="ECO:0000313" key="3">
    <source>
        <dbReference type="Proteomes" id="UP000617402"/>
    </source>
</evidence>
<sequence>MDLRSVKIFEGMSTVDQARLYGQLERLTYPAGALLFEHGDQGDAMYVMQCSSRPHWDCIKYSLLAVVRPDSGLISPGASPAFFSINQ</sequence>
<reference evidence="2 3" key="1">
    <citation type="submission" date="2020-07" db="EMBL/GenBank/DDBJ databases">
        <title>Draft whole-genome sequence of Heliobacterium chlorum DSM 3682, type strain.</title>
        <authorList>
            <person name="Kyndt J.A."/>
            <person name="Meyer T.E."/>
            <person name="Imhoff J.F."/>
        </authorList>
    </citation>
    <scope>NUCLEOTIDE SEQUENCE [LARGE SCALE GENOMIC DNA]</scope>
    <source>
        <strain evidence="2 3">DSM 3682</strain>
    </source>
</reference>
<name>A0ABR7SZR0_HELCL</name>
<organism evidence="2 3">
    <name type="scientific">Heliobacterium chlorum</name>
    <dbReference type="NCBI Taxonomy" id="2698"/>
    <lineage>
        <taxon>Bacteria</taxon>
        <taxon>Bacillati</taxon>
        <taxon>Bacillota</taxon>
        <taxon>Clostridia</taxon>
        <taxon>Eubacteriales</taxon>
        <taxon>Heliobacteriaceae</taxon>
        <taxon>Heliobacterium</taxon>
    </lineage>
</organism>
<evidence type="ECO:0000313" key="2">
    <source>
        <dbReference type="EMBL" id="MBC9784033.1"/>
    </source>
</evidence>
<proteinExistence type="predicted"/>
<dbReference type="Gene3D" id="2.60.120.10">
    <property type="entry name" value="Jelly Rolls"/>
    <property type="match status" value="1"/>
</dbReference>
<comment type="caution">
    <text evidence="2">The sequence shown here is derived from an EMBL/GenBank/DDBJ whole genome shotgun (WGS) entry which is preliminary data.</text>
</comment>
<dbReference type="EMBL" id="JACVHF010000003">
    <property type="protein sequence ID" value="MBC9784033.1"/>
    <property type="molecule type" value="Genomic_DNA"/>
</dbReference>
<dbReference type="InterPro" id="IPR014710">
    <property type="entry name" value="RmlC-like_jellyroll"/>
</dbReference>